<evidence type="ECO:0000313" key="1">
    <source>
        <dbReference type="EMBL" id="KAA3504607.1"/>
    </source>
</evidence>
<dbReference type="EMBL" id="QRFF01000001">
    <property type="protein sequence ID" value="KAA3504607.1"/>
    <property type="molecule type" value="Genomic_DNA"/>
</dbReference>
<dbReference type="RefSeq" id="WP_149898055.1">
    <property type="nucleotide sequence ID" value="NZ_QRFF01000001.1"/>
</dbReference>
<gene>
    <name evidence="1" type="ORF">DXM27_05180</name>
</gene>
<proteinExistence type="predicted"/>
<dbReference type="Pfam" id="PF25187">
    <property type="entry name" value="Acb3"/>
    <property type="match status" value="1"/>
</dbReference>
<dbReference type="AlphaFoldDB" id="A0AA88JSL7"/>
<comment type="caution">
    <text evidence="1">The sequence shown here is derived from an EMBL/GenBank/DDBJ whole genome shotgun (WGS) entry which is preliminary data.</text>
</comment>
<sequence>MHARRWGDNDHHLGPFIFARDKRFKHFALVLSSGDDEYPSCRLRFSCYGITVIVALPHVIKPYMEKVYPVSWDAATIERLGRDWYWQVDEREYGFSLVDGHLSFALGRQTHDSDTTRSKGYFLPWTQWRFVRHSLYDTAGAHFWTEPKRKPGKPYDFETGWKAKEECPKVAFAFKDFDGEELVATTNIEEREWKFGEGQFKWLSLFRRKKIRRSLDIQFSGETGQRKGSWKGGTVGSGIDMLPGELHEAAFKRYCQQHDMTFVGSAA</sequence>
<name>A0AA88JSL7_RHIRH</name>
<reference evidence="1 2" key="1">
    <citation type="submission" date="2018-08" db="EMBL/GenBank/DDBJ databases">
        <title>Crown Gall in kiwifruit.</title>
        <authorList>
            <person name="Visnovsky S.B."/>
            <person name="Pitman A.R."/>
        </authorList>
    </citation>
    <scope>NUCLEOTIDE SEQUENCE [LARGE SCALE GENOMIC DNA]</scope>
    <source>
        <strain evidence="1 2">SBV_302_78_2</strain>
    </source>
</reference>
<accession>A0AA88JSL7</accession>
<protein>
    <submittedName>
        <fullName evidence="1">Uncharacterized protein</fullName>
    </submittedName>
</protein>
<dbReference type="InterPro" id="IPR057463">
    <property type="entry name" value="Acb3"/>
</dbReference>
<organism evidence="1 2">
    <name type="scientific">Rhizobium rhizogenes</name>
    <name type="common">Agrobacterium rhizogenes</name>
    <dbReference type="NCBI Taxonomy" id="359"/>
    <lineage>
        <taxon>Bacteria</taxon>
        <taxon>Pseudomonadati</taxon>
        <taxon>Pseudomonadota</taxon>
        <taxon>Alphaproteobacteria</taxon>
        <taxon>Hyphomicrobiales</taxon>
        <taxon>Rhizobiaceae</taxon>
        <taxon>Rhizobium/Agrobacterium group</taxon>
        <taxon>Rhizobium</taxon>
    </lineage>
</organism>
<evidence type="ECO:0000313" key="2">
    <source>
        <dbReference type="Proteomes" id="UP000473658"/>
    </source>
</evidence>
<dbReference type="Proteomes" id="UP000473658">
    <property type="component" value="Unassembled WGS sequence"/>
</dbReference>